<evidence type="ECO:0000313" key="2">
    <source>
        <dbReference type="EMBL" id="KKL82848.1"/>
    </source>
</evidence>
<gene>
    <name evidence="2" type="ORF">LCGC14_1980620</name>
</gene>
<dbReference type="GO" id="GO:0009036">
    <property type="term" value="F:type II site-specific deoxyribonuclease activity"/>
    <property type="evidence" value="ECO:0007669"/>
    <property type="project" value="InterPro"/>
</dbReference>
<protein>
    <recommendedName>
        <fullName evidence="1">Restriction endonuclease type II DpnII-like domain-containing protein</fullName>
    </recommendedName>
</protein>
<dbReference type="GO" id="GO:0009307">
    <property type="term" value="P:DNA restriction-modification system"/>
    <property type="evidence" value="ECO:0007669"/>
    <property type="project" value="InterPro"/>
</dbReference>
<reference evidence="2" key="1">
    <citation type="journal article" date="2015" name="Nature">
        <title>Complex archaea that bridge the gap between prokaryotes and eukaryotes.</title>
        <authorList>
            <person name="Spang A."/>
            <person name="Saw J.H."/>
            <person name="Jorgensen S.L."/>
            <person name="Zaremba-Niedzwiedzka K."/>
            <person name="Martijn J."/>
            <person name="Lind A.E."/>
            <person name="van Eijk R."/>
            <person name="Schleper C."/>
            <person name="Guy L."/>
            <person name="Ettema T.J."/>
        </authorList>
    </citation>
    <scope>NUCLEOTIDE SEQUENCE</scope>
</reference>
<dbReference type="InterPro" id="IPR007637">
    <property type="entry name" value="Restrct_endonuc_II_DpnII-like"/>
</dbReference>
<sequence length="155" mass="18033">GGKAMELLIEPLISDITKKYGIMILEQKKFDFIQKNYGLNIPEGLKNRRCDFILIKGSNYLNIEVNYYSGSGSKPEEIVDAYITRYNEIKKKRGYFIWITDGNVWKTSISQLDKGFRNLPYLLNIYFIRKGLLEEAIKEIFDKSDDGTINPFIKN</sequence>
<accession>A0A0F9F9B4</accession>
<proteinExistence type="predicted"/>
<name>A0A0F9F9B4_9ZZZZ</name>
<evidence type="ECO:0000259" key="1">
    <source>
        <dbReference type="Pfam" id="PF04556"/>
    </source>
</evidence>
<feature type="non-terminal residue" evidence="2">
    <location>
        <position position="1"/>
    </location>
</feature>
<organism evidence="2">
    <name type="scientific">marine sediment metagenome</name>
    <dbReference type="NCBI Taxonomy" id="412755"/>
    <lineage>
        <taxon>unclassified sequences</taxon>
        <taxon>metagenomes</taxon>
        <taxon>ecological metagenomes</taxon>
    </lineage>
</organism>
<feature type="domain" description="Restriction endonuclease type II DpnII-like" evidence="1">
    <location>
        <begin position="1"/>
        <end position="134"/>
    </location>
</feature>
<comment type="caution">
    <text evidence="2">The sequence shown here is derived from an EMBL/GenBank/DDBJ whole genome shotgun (WGS) entry which is preliminary data.</text>
</comment>
<dbReference type="Pfam" id="PF04556">
    <property type="entry name" value="DpnII"/>
    <property type="match status" value="1"/>
</dbReference>
<dbReference type="GO" id="GO:0003677">
    <property type="term" value="F:DNA binding"/>
    <property type="evidence" value="ECO:0007669"/>
    <property type="project" value="InterPro"/>
</dbReference>
<dbReference type="AlphaFoldDB" id="A0A0F9F9B4"/>
<dbReference type="EMBL" id="LAZR01022156">
    <property type="protein sequence ID" value="KKL82848.1"/>
    <property type="molecule type" value="Genomic_DNA"/>
</dbReference>